<dbReference type="InterPro" id="IPR035906">
    <property type="entry name" value="MetI-like_sf"/>
</dbReference>
<dbReference type="PROSITE" id="PS50928">
    <property type="entry name" value="ABC_TM1"/>
    <property type="match status" value="1"/>
</dbReference>
<protein>
    <submittedName>
        <fullName evidence="9">Carbohydrate ABC transporter permease</fullName>
    </submittedName>
</protein>
<evidence type="ECO:0000313" key="10">
    <source>
        <dbReference type="Proteomes" id="UP000824165"/>
    </source>
</evidence>
<name>A0A9D1H6K1_9FIRM</name>
<reference evidence="9" key="1">
    <citation type="submission" date="2020-10" db="EMBL/GenBank/DDBJ databases">
        <authorList>
            <person name="Gilroy R."/>
        </authorList>
    </citation>
    <scope>NUCLEOTIDE SEQUENCE</scope>
    <source>
        <strain evidence="9">CHK181-108</strain>
    </source>
</reference>
<keyword evidence="3" id="KW-1003">Cell membrane</keyword>
<feature type="domain" description="ABC transmembrane type-1" evidence="8">
    <location>
        <begin position="74"/>
        <end position="274"/>
    </location>
</feature>
<evidence type="ECO:0000256" key="2">
    <source>
        <dbReference type="ARBA" id="ARBA00022448"/>
    </source>
</evidence>
<evidence type="ECO:0000256" key="3">
    <source>
        <dbReference type="ARBA" id="ARBA00022475"/>
    </source>
</evidence>
<comment type="subcellular location">
    <subcellularLocation>
        <location evidence="1 7">Cell membrane</location>
        <topology evidence="1 7">Multi-pass membrane protein</topology>
    </subcellularLocation>
</comment>
<proteinExistence type="inferred from homology"/>
<feature type="transmembrane region" description="Helical" evidence="7">
    <location>
        <begin position="12"/>
        <end position="31"/>
    </location>
</feature>
<dbReference type="PANTHER" id="PTHR43744:SF9">
    <property type="entry name" value="POLYGALACTURONAN_RHAMNOGALACTURONAN TRANSPORT SYSTEM PERMEASE PROTEIN YTCP"/>
    <property type="match status" value="1"/>
</dbReference>
<dbReference type="PANTHER" id="PTHR43744">
    <property type="entry name" value="ABC TRANSPORTER PERMEASE PROTEIN MG189-RELATED-RELATED"/>
    <property type="match status" value="1"/>
</dbReference>
<evidence type="ECO:0000313" key="9">
    <source>
        <dbReference type="EMBL" id="HIT86154.1"/>
    </source>
</evidence>
<keyword evidence="4 7" id="KW-0812">Transmembrane</keyword>
<feature type="transmembrane region" description="Helical" evidence="7">
    <location>
        <begin position="78"/>
        <end position="97"/>
    </location>
</feature>
<feature type="transmembrane region" description="Helical" evidence="7">
    <location>
        <begin position="258"/>
        <end position="277"/>
    </location>
</feature>
<dbReference type="InterPro" id="IPR000515">
    <property type="entry name" value="MetI-like"/>
</dbReference>
<dbReference type="Pfam" id="PF00528">
    <property type="entry name" value="BPD_transp_1"/>
    <property type="match status" value="1"/>
</dbReference>
<gene>
    <name evidence="9" type="ORF">IAA60_09685</name>
</gene>
<feature type="transmembrane region" description="Helical" evidence="7">
    <location>
        <begin position="182"/>
        <end position="207"/>
    </location>
</feature>
<dbReference type="GO" id="GO:0055085">
    <property type="term" value="P:transmembrane transport"/>
    <property type="evidence" value="ECO:0007669"/>
    <property type="project" value="InterPro"/>
</dbReference>
<dbReference type="Gene3D" id="1.10.3720.10">
    <property type="entry name" value="MetI-like"/>
    <property type="match status" value="1"/>
</dbReference>
<evidence type="ECO:0000259" key="8">
    <source>
        <dbReference type="PROSITE" id="PS50928"/>
    </source>
</evidence>
<evidence type="ECO:0000256" key="5">
    <source>
        <dbReference type="ARBA" id="ARBA00022989"/>
    </source>
</evidence>
<evidence type="ECO:0000256" key="1">
    <source>
        <dbReference type="ARBA" id="ARBA00004651"/>
    </source>
</evidence>
<keyword evidence="2 7" id="KW-0813">Transport</keyword>
<evidence type="ECO:0000256" key="6">
    <source>
        <dbReference type="ARBA" id="ARBA00023136"/>
    </source>
</evidence>
<evidence type="ECO:0000256" key="7">
    <source>
        <dbReference type="RuleBase" id="RU363032"/>
    </source>
</evidence>
<dbReference type="SUPFAM" id="SSF161098">
    <property type="entry name" value="MetI-like"/>
    <property type="match status" value="1"/>
</dbReference>
<comment type="similarity">
    <text evidence="7">Belongs to the binding-protein-dependent transport system permease family.</text>
</comment>
<comment type="caution">
    <text evidence="9">The sequence shown here is derived from an EMBL/GenBank/DDBJ whole genome shotgun (WGS) entry which is preliminary data.</text>
</comment>
<dbReference type="AlphaFoldDB" id="A0A9D1H6K1"/>
<dbReference type="Proteomes" id="UP000824165">
    <property type="component" value="Unassembled WGS sequence"/>
</dbReference>
<reference evidence="9" key="2">
    <citation type="journal article" date="2021" name="PeerJ">
        <title>Extensive microbial diversity within the chicken gut microbiome revealed by metagenomics and culture.</title>
        <authorList>
            <person name="Gilroy R."/>
            <person name="Ravi A."/>
            <person name="Getino M."/>
            <person name="Pursley I."/>
            <person name="Horton D.L."/>
            <person name="Alikhan N.F."/>
            <person name="Baker D."/>
            <person name="Gharbi K."/>
            <person name="Hall N."/>
            <person name="Watson M."/>
            <person name="Adriaenssens E.M."/>
            <person name="Foster-Nyarko E."/>
            <person name="Jarju S."/>
            <person name="Secka A."/>
            <person name="Antonio M."/>
            <person name="Oren A."/>
            <person name="Chaudhuri R.R."/>
            <person name="La Ragione R."/>
            <person name="Hildebrand F."/>
            <person name="Pallen M.J."/>
        </authorList>
    </citation>
    <scope>NUCLEOTIDE SEQUENCE</scope>
    <source>
        <strain evidence="9">CHK181-108</strain>
    </source>
</reference>
<evidence type="ECO:0000256" key="4">
    <source>
        <dbReference type="ARBA" id="ARBA00022692"/>
    </source>
</evidence>
<dbReference type="EMBL" id="DVLU01000104">
    <property type="protein sequence ID" value="HIT86154.1"/>
    <property type="molecule type" value="Genomic_DNA"/>
</dbReference>
<accession>A0A9D1H6K1</accession>
<dbReference type="CDD" id="cd06261">
    <property type="entry name" value="TM_PBP2"/>
    <property type="match status" value="1"/>
</dbReference>
<feature type="transmembrane region" description="Helical" evidence="7">
    <location>
        <begin position="109"/>
        <end position="128"/>
    </location>
</feature>
<dbReference type="GO" id="GO:0005886">
    <property type="term" value="C:plasma membrane"/>
    <property type="evidence" value="ECO:0007669"/>
    <property type="project" value="UniProtKB-SubCell"/>
</dbReference>
<organism evidence="9 10">
    <name type="scientific">Candidatus Ornithomonoglobus intestinigallinarum</name>
    <dbReference type="NCBI Taxonomy" id="2840894"/>
    <lineage>
        <taxon>Bacteria</taxon>
        <taxon>Bacillati</taxon>
        <taxon>Bacillota</taxon>
        <taxon>Clostridia</taxon>
        <taxon>Candidatus Ornithomonoglobus</taxon>
    </lineage>
</organism>
<keyword evidence="6 7" id="KW-0472">Membrane</keyword>
<keyword evidence="5 7" id="KW-1133">Transmembrane helix</keyword>
<sequence length="292" mass="33026">MIKVSKSRKVFNVFNYTFLALLAFTTLYPFIYTLSMSLSTTRAATEVGLHLYPKEVSVMAYQMVFKNKDIVVSYGNTLFRTIVGTVMGLLVTTLFAYALSRKEMPNRKFYTAVILFTMLFNGGKIPTYLVLKSLGLLDNIWVYVLPNLISAYNVIVARSFFQSLPAELHESASIDGAGEFTIFFKIIIPLSMPIIMTLALWMAVFHWNAWYDAMMYMTDNAKITVQCLLQRIIQENNSELISQGIVNPDAMQYTTETVKSATIIVSILPILAFYPFVQKYFIKGVMLGAVKG</sequence>